<sequence>MKKADTKIILERGVEEVIVRESLEKKLESGKKLRVKHGIDPTGPKIHLGRASTLRKLKEFQDLGHTIVLIIGDHTAQIGDPSDKLVKRPFLTSKKVNENMKRYREQLGLVLDMKKVELHRNSEWFSKMKLREFDELADLFSIQQMITRRNFSERWKKEEEISVREFHYALYQGYDSVAVKADVEIGGSDQLFNLLAGRKIQEHYGQSPQDVLTTKMLLGTDGRKMSTSWGNVINIEDEPEEQFGKIMSMHDNLILEYFEIATSIPEEKIKLYQKELEDGVNPKLMKERLGFEIVCQYHGEKSAEKARDYFEKLFSKKEIPDDIPELVLPKKKFALDDLVLVAEKMSKSEARRLIKQRAIQLDGVVKSDPTEILSPKKGSVLKIGKKRFFKIT</sequence>
<comment type="catalytic activity">
    <reaction evidence="7">
        <text>tRNA(Tyr) + L-tyrosine + ATP = L-tyrosyl-tRNA(Tyr) + AMP + diphosphate + H(+)</text>
        <dbReference type="Rhea" id="RHEA:10220"/>
        <dbReference type="Rhea" id="RHEA-COMP:9706"/>
        <dbReference type="Rhea" id="RHEA-COMP:9707"/>
        <dbReference type="ChEBI" id="CHEBI:15378"/>
        <dbReference type="ChEBI" id="CHEBI:30616"/>
        <dbReference type="ChEBI" id="CHEBI:33019"/>
        <dbReference type="ChEBI" id="CHEBI:58315"/>
        <dbReference type="ChEBI" id="CHEBI:78442"/>
        <dbReference type="ChEBI" id="CHEBI:78536"/>
        <dbReference type="ChEBI" id="CHEBI:456215"/>
        <dbReference type="EC" id="6.1.1.1"/>
    </reaction>
</comment>
<dbReference type="InterPro" id="IPR002305">
    <property type="entry name" value="aa-tRNA-synth_Ic"/>
</dbReference>
<dbReference type="Gene3D" id="3.10.290.10">
    <property type="entry name" value="RNA-binding S4 domain"/>
    <property type="match status" value="1"/>
</dbReference>
<keyword evidence="2 10" id="KW-0436">Ligase</keyword>
<evidence type="ECO:0000256" key="1">
    <source>
        <dbReference type="ARBA" id="ARBA00013160"/>
    </source>
</evidence>
<dbReference type="GO" id="GO:0005524">
    <property type="term" value="F:ATP binding"/>
    <property type="evidence" value="ECO:0007669"/>
    <property type="project" value="UniProtKB-KW"/>
</dbReference>
<dbReference type="InterPro" id="IPR002307">
    <property type="entry name" value="Tyr-tRNA-ligase"/>
</dbReference>
<comment type="similarity">
    <text evidence="10">Belongs to the class-I aminoacyl-tRNA synthetase family.</text>
</comment>
<gene>
    <name evidence="11" type="ORF">UW92_C0038G0007</name>
</gene>
<dbReference type="PRINTS" id="PR01040">
    <property type="entry name" value="TRNASYNTHTYR"/>
</dbReference>
<keyword evidence="3 10" id="KW-0547">Nucleotide-binding</keyword>
<accession>A0A0G1NBL3</accession>
<evidence type="ECO:0000256" key="4">
    <source>
        <dbReference type="ARBA" id="ARBA00022840"/>
    </source>
</evidence>
<dbReference type="Proteomes" id="UP000033966">
    <property type="component" value="Unassembled WGS sequence"/>
</dbReference>
<dbReference type="Gene3D" id="3.40.50.620">
    <property type="entry name" value="HUPs"/>
    <property type="match status" value="1"/>
</dbReference>
<evidence type="ECO:0000256" key="5">
    <source>
        <dbReference type="ARBA" id="ARBA00022917"/>
    </source>
</evidence>
<evidence type="ECO:0000256" key="2">
    <source>
        <dbReference type="ARBA" id="ARBA00022598"/>
    </source>
</evidence>
<dbReference type="GO" id="GO:0006437">
    <property type="term" value="P:tyrosyl-tRNA aminoacylation"/>
    <property type="evidence" value="ECO:0007669"/>
    <property type="project" value="UniProtKB-UniRule"/>
</dbReference>
<evidence type="ECO:0000256" key="6">
    <source>
        <dbReference type="ARBA" id="ARBA00023146"/>
    </source>
</evidence>
<dbReference type="SUPFAM" id="SSF52374">
    <property type="entry name" value="Nucleotidylyl transferase"/>
    <property type="match status" value="1"/>
</dbReference>
<keyword evidence="4 10" id="KW-0067">ATP-binding</keyword>
<dbReference type="InterPro" id="IPR014729">
    <property type="entry name" value="Rossmann-like_a/b/a_fold"/>
</dbReference>
<evidence type="ECO:0000256" key="3">
    <source>
        <dbReference type="ARBA" id="ARBA00022741"/>
    </source>
</evidence>
<dbReference type="Pfam" id="PF00579">
    <property type="entry name" value="tRNA-synt_1b"/>
    <property type="match status" value="1"/>
</dbReference>
<evidence type="ECO:0000256" key="7">
    <source>
        <dbReference type="ARBA" id="ARBA00048248"/>
    </source>
</evidence>
<keyword evidence="5 10" id="KW-0648">Protein biosynthesis</keyword>
<keyword evidence="9" id="KW-0694">RNA-binding</keyword>
<dbReference type="PATRIC" id="fig|1618662.3.peg.645"/>
<dbReference type="GO" id="GO:0005829">
    <property type="term" value="C:cytosol"/>
    <property type="evidence" value="ECO:0007669"/>
    <property type="project" value="TreeGrafter"/>
</dbReference>
<dbReference type="SUPFAM" id="SSF55174">
    <property type="entry name" value="Alpha-L RNA-binding motif"/>
    <property type="match status" value="1"/>
</dbReference>
<proteinExistence type="inferred from homology"/>
<dbReference type="InterPro" id="IPR036986">
    <property type="entry name" value="S4_RNA-bd_sf"/>
</dbReference>
<dbReference type="NCBIfam" id="TIGR00234">
    <property type="entry name" value="tyrS"/>
    <property type="match status" value="1"/>
</dbReference>
<dbReference type="AlphaFoldDB" id="A0A0G1NBL3"/>
<dbReference type="EMBL" id="LCKF01000038">
    <property type="protein sequence ID" value="KKT90502.1"/>
    <property type="molecule type" value="Genomic_DNA"/>
</dbReference>
<dbReference type="GO" id="GO:0003723">
    <property type="term" value="F:RNA binding"/>
    <property type="evidence" value="ECO:0007669"/>
    <property type="project" value="UniProtKB-KW"/>
</dbReference>
<dbReference type="GO" id="GO:0004831">
    <property type="term" value="F:tyrosine-tRNA ligase activity"/>
    <property type="evidence" value="ECO:0007669"/>
    <property type="project" value="UniProtKB-UniRule"/>
</dbReference>
<evidence type="ECO:0000256" key="9">
    <source>
        <dbReference type="PROSITE-ProRule" id="PRU00182"/>
    </source>
</evidence>
<dbReference type="InterPro" id="IPR024088">
    <property type="entry name" value="Tyr-tRNA-ligase_bac-type"/>
</dbReference>
<dbReference type="PANTHER" id="PTHR11766">
    <property type="entry name" value="TYROSYL-TRNA SYNTHETASE"/>
    <property type="match status" value="1"/>
</dbReference>
<evidence type="ECO:0000313" key="12">
    <source>
        <dbReference type="Proteomes" id="UP000033966"/>
    </source>
</evidence>
<evidence type="ECO:0000256" key="8">
    <source>
        <dbReference type="NCBIfam" id="TIGR00234"/>
    </source>
</evidence>
<reference evidence="11 12" key="1">
    <citation type="journal article" date="2015" name="Nature">
        <title>rRNA introns, odd ribosomes, and small enigmatic genomes across a large radiation of phyla.</title>
        <authorList>
            <person name="Brown C.T."/>
            <person name="Hug L.A."/>
            <person name="Thomas B.C."/>
            <person name="Sharon I."/>
            <person name="Castelle C.J."/>
            <person name="Singh A."/>
            <person name="Wilkins M.J."/>
            <person name="Williams K.H."/>
            <person name="Banfield J.F."/>
        </authorList>
    </citation>
    <scope>NUCLEOTIDE SEQUENCE [LARGE SCALE GENOMIC DNA]</scope>
</reference>
<dbReference type="PROSITE" id="PS50889">
    <property type="entry name" value="S4"/>
    <property type="match status" value="1"/>
</dbReference>
<dbReference type="EC" id="6.1.1.1" evidence="1 8"/>
<protein>
    <recommendedName>
        <fullName evidence="1 8">Tyrosine--tRNA ligase</fullName>
        <ecNumber evidence="1 8">6.1.1.1</ecNumber>
    </recommendedName>
</protein>
<dbReference type="PANTHER" id="PTHR11766:SF1">
    <property type="entry name" value="TYROSINE--TRNA LIGASE"/>
    <property type="match status" value="1"/>
</dbReference>
<dbReference type="Gene3D" id="1.10.240.10">
    <property type="entry name" value="Tyrosyl-Transfer RNA Synthetase"/>
    <property type="match status" value="1"/>
</dbReference>
<keyword evidence="6 10" id="KW-0030">Aminoacyl-tRNA synthetase</keyword>
<organism evidence="11 12">
    <name type="scientific">Candidatus Jorgensenbacteria bacterium GW2011_GWA2_45_13</name>
    <dbReference type="NCBI Taxonomy" id="1618662"/>
    <lineage>
        <taxon>Bacteria</taxon>
        <taxon>Candidatus Joergenseniibacteriota</taxon>
    </lineage>
</organism>
<evidence type="ECO:0000313" key="11">
    <source>
        <dbReference type="EMBL" id="KKT90502.1"/>
    </source>
</evidence>
<comment type="caution">
    <text evidence="11">The sequence shown here is derived from an EMBL/GenBank/DDBJ whole genome shotgun (WGS) entry which is preliminary data.</text>
</comment>
<evidence type="ECO:0000256" key="10">
    <source>
        <dbReference type="RuleBase" id="RU363036"/>
    </source>
</evidence>
<name>A0A0G1NBL3_9BACT</name>